<protein>
    <submittedName>
        <fullName evidence="1">Glycosyltransferase family A protein</fullName>
        <ecNumber evidence="1">2.4.-.-</ecNumber>
    </submittedName>
</protein>
<accession>A0ABU3SFM8</accession>
<organism evidence="1 2">
    <name type="scientific">Bosea rubneri</name>
    <dbReference type="NCBI Taxonomy" id="3075434"/>
    <lineage>
        <taxon>Bacteria</taxon>
        <taxon>Pseudomonadati</taxon>
        <taxon>Pseudomonadota</taxon>
        <taxon>Alphaproteobacteria</taxon>
        <taxon>Hyphomicrobiales</taxon>
        <taxon>Boseaceae</taxon>
        <taxon>Bosea</taxon>
    </lineage>
</organism>
<keyword evidence="1" id="KW-0808">Transferase</keyword>
<keyword evidence="2" id="KW-1185">Reference proteome</keyword>
<sequence>MSNIQDDDRADVIIRCHAPDRLNELERAVFSVVAQTAQPVTAHVVTQRFDDNALAATQARLSPLFAAIPGAELEIHNWREASPVDGRSCLINEGLRHIRGRYLSFLDYDDILFPEAHQILRKQLAKSGATIAFASVQTMWIDIFSSFALTRKRAAMPFGGSSILDLFHQNLAPVHSYLIDRRGAPPGELRFDEELTWEEDYEFLLRLCARVSSDFSGIGTFIGWYNFKTDGSNSIPTTAAAAFAREKDQQRVREELARRKAGIVLTSEVAAAVRAAAGLHGTGQMTAAEAAGLISSRVGSASCSARRSSVTLLARAAAYLGREGVVATARRALKSIVR</sequence>
<name>A0ABU3SFM8_9HYPH</name>
<keyword evidence="1" id="KW-0328">Glycosyltransferase</keyword>
<evidence type="ECO:0000313" key="2">
    <source>
        <dbReference type="Proteomes" id="UP001254257"/>
    </source>
</evidence>
<dbReference type="SUPFAM" id="SSF53448">
    <property type="entry name" value="Nucleotide-diphospho-sugar transferases"/>
    <property type="match status" value="1"/>
</dbReference>
<dbReference type="InterPro" id="IPR029044">
    <property type="entry name" value="Nucleotide-diphossugar_trans"/>
</dbReference>
<dbReference type="EC" id="2.4.-.-" evidence="1"/>
<evidence type="ECO:0000313" key="1">
    <source>
        <dbReference type="EMBL" id="MDU0343595.1"/>
    </source>
</evidence>
<gene>
    <name evidence="1" type="ORF">RKE40_27220</name>
</gene>
<dbReference type="Proteomes" id="UP001254257">
    <property type="component" value="Unassembled WGS sequence"/>
</dbReference>
<reference evidence="1 2" key="1">
    <citation type="submission" date="2023-09" db="EMBL/GenBank/DDBJ databases">
        <title>Whole genome shotgun sequencing (WGS) of Bosea sp. ZW T0_25, isolated from stored onions (Allium cepa).</title>
        <authorList>
            <person name="Stoll D.A."/>
            <person name="Huch M."/>
        </authorList>
    </citation>
    <scope>NUCLEOTIDE SEQUENCE [LARGE SCALE GENOMIC DNA]</scope>
    <source>
        <strain evidence="1 2">ZW T0_25</strain>
    </source>
</reference>
<proteinExistence type="predicted"/>
<dbReference type="EMBL" id="JAWDID010000075">
    <property type="protein sequence ID" value="MDU0343595.1"/>
    <property type="molecule type" value="Genomic_DNA"/>
</dbReference>
<comment type="caution">
    <text evidence="1">The sequence shown here is derived from an EMBL/GenBank/DDBJ whole genome shotgun (WGS) entry which is preliminary data.</text>
</comment>
<dbReference type="RefSeq" id="WP_316021302.1">
    <property type="nucleotide sequence ID" value="NZ_JAWDID010000075.1"/>
</dbReference>
<dbReference type="Gene3D" id="3.90.550.10">
    <property type="entry name" value="Spore Coat Polysaccharide Biosynthesis Protein SpsA, Chain A"/>
    <property type="match status" value="1"/>
</dbReference>
<dbReference type="GO" id="GO:0016757">
    <property type="term" value="F:glycosyltransferase activity"/>
    <property type="evidence" value="ECO:0007669"/>
    <property type="project" value="UniProtKB-KW"/>
</dbReference>
<dbReference type="CDD" id="cd00761">
    <property type="entry name" value="Glyco_tranf_GTA_type"/>
    <property type="match status" value="1"/>
</dbReference>